<dbReference type="EMBL" id="CP051139">
    <property type="protein sequence ID" value="QIW96089.1"/>
    <property type="molecule type" value="Genomic_DNA"/>
</dbReference>
<accession>A0A6H0XNM8</accession>
<keyword evidence="1" id="KW-1133">Transmembrane helix</keyword>
<evidence type="ECO:0000313" key="2">
    <source>
        <dbReference type="EMBL" id="QIW96089.1"/>
    </source>
</evidence>
<keyword evidence="3" id="KW-1185">Reference proteome</keyword>
<dbReference type="AlphaFoldDB" id="A0A6H0XNM8"/>
<gene>
    <name evidence="2" type="ORF">AMS68_001607</name>
</gene>
<evidence type="ECO:0000256" key="1">
    <source>
        <dbReference type="SAM" id="Phobius"/>
    </source>
</evidence>
<name>A0A6H0XNM8_9PEZI</name>
<dbReference type="PANTHER" id="PTHR37471:SF1">
    <property type="entry name" value="AB HYDROLASE-1 DOMAIN-CONTAINING PROTEIN"/>
    <property type="match status" value="1"/>
</dbReference>
<feature type="transmembrane region" description="Helical" evidence="1">
    <location>
        <begin position="47"/>
        <end position="70"/>
    </location>
</feature>
<dbReference type="SUPFAM" id="SSF53474">
    <property type="entry name" value="alpha/beta-Hydrolases"/>
    <property type="match status" value="1"/>
</dbReference>
<organism evidence="2 3">
    <name type="scientific">Peltaster fructicola</name>
    <dbReference type="NCBI Taxonomy" id="286661"/>
    <lineage>
        <taxon>Eukaryota</taxon>
        <taxon>Fungi</taxon>
        <taxon>Dikarya</taxon>
        <taxon>Ascomycota</taxon>
        <taxon>Pezizomycotina</taxon>
        <taxon>Dothideomycetes</taxon>
        <taxon>Dothideomycetes incertae sedis</taxon>
        <taxon>Peltaster</taxon>
    </lineage>
</organism>
<dbReference type="Proteomes" id="UP000503462">
    <property type="component" value="Chromosome 1"/>
</dbReference>
<dbReference type="OrthoDB" id="6431331at2759"/>
<reference evidence="2 3" key="1">
    <citation type="journal article" date="2016" name="Sci. Rep.">
        <title>Peltaster fructicola genome reveals evolution from an invasive phytopathogen to an ectophytic parasite.</title>
        <authorList>
            <person name="Xu C."/>
            <person name="Chen H."/>
            <person name="Gleason M.L."/>
            <person name="Xu J.R."/>
            <person name="Liu H."/>
            <person name="Zhang R."/>
            <person name="Sun G."/>
        </authorList>
    </citation>
    <scope>NUCLEOTIDE SEQUENCE [LARGE SCALE GENOMIC DNA]</scope>
    <source>
        <strain evidence="2 3">LNHT1506</strain>
    </source>
</reference>
<keyword evidence="1" id="KW-0472">Membrane</keyword>
<evidence type="ECO:0008006" key="4">
    <source>
        <dbReference type="Google" id="ProtNLM"/>
    </source>
</evidence>
<sequence length="525" mass="60219">MITHSVPTLIGVLIGITFLRSIAPLSFLYTCWNAYDYVVNGKYAHTPLLITLHIYCSAEAVFLLFFVLYYRPHMQIEAVHPPLRTKAQRRQLFDKVHSEITNPAQFISGWFRGAKIEDIGREQLREFLNWSFWEGRATAEDAEELDEYVRLSEEYAGVELKEHGVARPLRLTLDPVEMDYRSLLWYGIIMLLDVVASVRFQTCGFEYHRTSWSSAWVFPPTLAALSTNKCSPSTHLSYWFRPHTSKTRHPILFLHGVGIGLQSYVDFLHLLDVALNQHAAADDKVGILALEFLPISSRLTCPVLRRDVFNGQLLEILDKHAFEQVVLVNHSYGSIASSHILTDDAVSARISAVLSIDPVTILLHLPDVAFNFTIRAPKKANEWQLWYFASKDPGISHTLGRHLFWYESVLWRDRIIELVNRGMNFTVSLSGQDLIVDTPAVARYLLVDDKPTPIVKSAEDRQVMELQSSQTDIEFDELTRRPWKGQGLEVLWWNDFDHAQVMDDTESIAKLISVICQYCQVKKRQ</sequence>
<feature type="transmembrane region" description="Helical" evidence="1">
    <location>
        <begin position="12"/>
        <end position="35"/>
    </location>
</feature>
<protein>
    <recommendedName>
        <fullName evidence="4">AB hydrolase-1 domain-containing protein</fullName>
    </recommendedName>
</protein>
<proteinExistence type="predicted"/>
<evidence type="ECO:0000313" key="3">
    <source>
        <dbReference type="Proteomes" id="UP000503462"/>
    </source>
</evidence>
<keyword evidence="1" id="KW-0812">Transmembrane</keyword>
<dbReference type="PANTHER" id="PTHR37471">
    <property type="entry name" value="UNNAMED PRODUCT"/>
    <property type="match status" value="1"/>
</dbReference>
<dbReference type="Gene3D" id="3.40.50.1820">
    <property type="entry name" value="alpha/beta hydrolase"/>
    <property type="match status" value="1"/>
</dbReference>
<dbReference type="InterPro" id="IPR029058">
    <property type="entry name" value="AB_hydrolase_fold"/>
</dbReference>